<dbReference type="Proteomes" id="UP000185544">
    <property type="component" value="Chromosome"/>
</dbReference>
<proteinExistence type="predicted"/>
<keyword evidence="2" id="KW-1185">Reference proteome</keyword>
<dbReference type="STRING" id="1882918.BCY86_06545"/>
<dbReference type="EMBL" id="CP016908">
    <property type="protein sequence ID" value="APS00375.1"/>
    <property type="molecule type" value="Genomic_DNA"/>
</dbReference>
<dbReference type="KEGG" id="pabo:BCY86_06545"/>
<sequence>MEESKTDTFLTNQHASRLKQLSIYIQQEKKLSGIREEIATQSSKPTTNELVFFFTKMQAITSSLP</sequence>
<reference evidence="1 2" key="1">
    <citation type="submission" date="2016-08" db="EMBL/GenBank/DDBJ databases">
        <title>Identification and validation of antigenic proteins from Pajaroellobacter abortibovis using de-novo genome sequence assembly and reverse vaccinology.</title>
        <authorList>
            <person name="Welly B.T."/>
            <person name="Miller M.R."/>
            <person name="Stott J.L."/>
            <person name="Blanchard M.T."/>
            <person name="Islas-Trejo A.D."/>
            <person name="O'Rourke S.M."/>
            <person name="Young A.E."/>
            <person name="Medrano J.F."/>
            <person name="Van Eenennaam A.L."/>
        </authorList>
    </citation>
    <scope>NUCLEOTIDE SEQUENCE [LARGE SCALE GENOMIC DNA]</scope>
    <source>
        <strain evidence="1 2">BTF92-0548A/99-0131</strain>
    </source>
</reference>
<name>A0A1L6MY96_9BACT</name>
<dbReference type="AlphaFoldDB" id="A0A1L6MY96"/>
<organism evidence="1 2">
    <name type="scientific">Pajaroellobacter abortibovis</name>
    <dbReference type="NCBI Taxonomy" id="1882918"/>
    <lineage>
        <taxon>Bacteria</taxon>
        <taxon>Pseudomonadati</taxon>
        <taxon>Myxococcota</taxon>
        <taxon>Polyangia</taxon>
        <taxon>Polyangiales</taxon>
        <taxon>Polyangiaceae</taxon>
    </lineage>
</organism>
<evidence type="ECO:0000313" key="1">
    <source>
        <dbReference type="EMBL" id="APS00375.1"/>
    </source>
</evidence>
<dbReference type="RefSeq" id="WP_075277040.1">
    <property type="nucleotide sequence ID" value="NZ_CP016908.1"/>
</dbReference>
<gene>
    <name evidence="1" type="ORF">BCY86_06545</name>
</gene>
<accession>A0A1L6MY96</accession>
<protein>
    <submittedName>
        <fullName evidence="1">Uncharacterized protein</fullName>
    </submittedName>
</protein>
<evidence type="ECO:0000313" key="2">
    <source>
        <dbReference type="Proteomes" id="UP000185544"/>
    </source>
</evidence>